<reference evidence="5 6" key="1">
    <citation type="submission" date="2024-02" db="EMBL/GenBank/DDBJ databases">
        <title>Discinaceae phylogenomics.</title>
        <authorList>
            <person name="Dirks A.C."/>
            <person name="James T.Y."/>
        </authorList>
    </citation>
    <scope>NUCLEOTIDE SEQUENCE [LARGE SCALE GENOMIC DNA]</scope>
    <source>
        <strain evidence="5 6">ACD0624</strain>
    </source>
</reference>
<feature type="chain" id="PRO_5046106224" description="DUF4215 domain-containing protein" evidence="4">
    <location>
        <begin position="20"/>
        <end position="395"/>
    </location>
</feature>
<keyword evidence="1 4" id="KW-0732">Signal</keyword>
<evidence type="ECO:0000256" key="3">
    <source>
        <dbReference type="ARBA" id="ARBA00023157"/>
    </source>
</evidence>
<keyword evidence="6" id="KW-1185">Reference proteome</keyword>
<organism evidence="5 6">
    <name type="scientific">Discina gigas</name>
    <dbReference type="NCBI Taxonomy" id="1032678"/>
    <lineage>
        <taxon>Eukaryota</taxon>
        <taxon>Fungi</taxon>
        <taxon>Dikarya</taxon>
        <taxon>Ascomycota</taxon>
        <taxon>Pezizomycotina</taxon>
        <taxon>Pezizomycetes</taxon>
        <taxon>Pezizales</taxon>
        <taxon>Discinaceae</taxon>
        <taxon>Discina</taxon>
    </lineage>
</organism>
<dbReference type="InterPro" id="IPR011936">
    <property type="entry name" value="Myxo_disulph_rpt"/>
</dbReference>
<proteinExistence type="predicted"/>
<evidence type="ECO:0000313" key="5">
    <source>
        <dbReference type="EMBL" id="KAL0640482.1"/>
    </source>
</evidence>
<sequence>MAIFMKTLLFLTSISLVFSKHAAPDKNSLLFYKLISGPELAIATGLQYTTVVLTDIEWNELTAADVSSYKAVILGDPDMLNDSPLAIPVMNRDVWSPAILGNIVVIGTDPASHGGAGTGADQLMKSAITFVASDPKTGLYVALSEYYGYVDDTTVPLLDQFGEFRVRGNLDCYNKAHITVHSDAVEGLTDALLSNWGCSVHELFLKYPDGPGEFVPLAIAQDFKDTAFGIKEFADGTSGLPYIISRGAPPIKCGDGVLDKGEECDDNNTVNGDGCSYNCMIENHGGGPTTPTKGCDLCDATVGLNKCDITTGCSNTPYGTMCACRPGYRAAVPGDNIDQHWRLQWSIPGHEHRVYVKPGVVCDTLCDHWQLGAAGCAEVSIGVCKPGTTGGNTCP</sequence>
<dbReference type="EMBL" id="JBBBZM010000003">
    <property type="protein sequence ID" value="KAL0640482.1"/>
    <property type="molecule type" value="Genomic_DNA"/>
</dbReference>
<feature type="signal peptide" evidence="4">
    <location>
        <begin position="1"/>
        <end position="19"/>
    </location>
</feature>
<dbReference type="NCBIfam" id="TIGR02232">
    <property type="entry name" value="myxo_disulf_rpt"/>
    <property type="match status" value="1"/>
</dbReference>
<name>A0ABR3GXP6_9PEZI</name>
<evidence type="ECO:0000256" key="4">
    <source>
        <dbReference type="SAM" id="SignalP"/>
    </source>
</evidence>
<keyword evidence="2" id="KW-0677">Repeat</keyword>
<evidence type="ECO:0000256" key="1">
    <source>
        <dbReference type="ARBA" id="ARBA00022729"/>
    </source>
</evidence>
<evidence type="ECO:0000313" key="6">
    <source>
        <dbReference type="Proteomes" id="UP001447188"/>
    </source>
</evidence>
<protein>
    <recommendedName>
        <fullName evidence="7">DUF4215 domain-containing protein</fullName>
    </recommendedName>
</protein>
<gene>
    <name evidence="5" type="ORF">Q9L58_000453</name>
</gene>
<dbReference type="Proteomes" id="UP001447188">
    <property type="component" value="Unassembled WGS sequence"/>
</dbReference>
<comment type="caution">
    <text evidence="5">The sequence shown here is derived from an EMBL/GenBank/DDBJ whole genome shotgun (WGS) entry which is preliminary data.</text>
</comment>
<evidence type="ECO:0000256" key="2">
    <source>
        <dbReference type="ARBA" id="ARBA00022737"/>
    </source>
</evidence>
<accession>A0ABR3GXP6</accession>
<keyword evidence="3" id="KW-1015">Disulfide bond</keyword>
<evidence type="ECO:0008006" key="7">
    <source>
        <dbReference type="Google" id="ProtNLM"/>
    </source>
</evidence>
<dbReference type="Pfam" id="PF13948">
    <property type="entry name" value="DUF4215"/>
    <property type="match status" value="1"/>
</dbReference>